<sequence length="182" mass="20373">MQDWVVALIAIFCAIFCLLIVLICLLIILRTRKKATPPSSNTTPRHSESPAPMPDVYPHIPRPISTISLRSSASEHRPNVFDTFSAAKLSQLFDGRKSSLPSRINYFDFQSSPQLGHKEYLDFNEIENILISKCDRPKKETTLTDSYRPIHTTGTTTGTGTGTVQKVYSEDEITYNRALSPA</sequence>
<keyword evidence="2" id="KW-0812">Transmembrane</keyword>
<comment type="caution">
    <text evidence="3">The sequence shown here is derived from an EMBL/GenBank/DDBJ whole genome shotgun (WGS) entry which is preliminary data.</text>
</comment>
<dbReference type="AlphaFoldDB" id="A0A2A2KHL3"/>
<dbReference type="Proteomes" id="UP000218231">
    <property type="component" value="Unassembled WGS sequence"/>
</dbReference>
<organism evidence="3 4">
    <name type="scientific">Diploscapter pachys</name>
    <dbReference type="NCBI Taxonomy" id="2018661"/>
    <lineage>
        <taxon>Eukaryota</taxon>
        <taxon>Metazoa</taxon>
        <taxon>Ecdysozoa</taxon>
        <taxon>Nematoda</taxon>
        <taxon>Chromadorea</taxon>
        <taxon>Rhabditida</taxon>
        <taxon>Rhabditina</taxon>
        <taxon>Rhabditomorpha</taxon>
        <taxon>Rhabditoidea</taxon>
        <taxon>Rhabditidae</taxon>
        <taxon>Diploscapter</taxon>
    </lineage>
</organism>
<evidence type="ECO:0000256" key="2">
    <source>
        <dbReference type="SAM" id="Phobius"/>
    </source>
</evidence>
<reference evidence="3 4" key="1">
    <citation type="journal article" date="2017" name="Curr. Biol.">
        <title>Genome architecture and evolution of a unichromosomal asexual nematode.</title>
        <authorList>
            <person name="Fradin H."/>
            <person name="Zegar C."/>
            <person name="Gutwein M."/>
            <person name="Lucas J."/>
            <person name="Kovtun M."/>
            <person name="Corcoran D."/>
            <person name="Baugh L.R."/>
            <person name="Kiontke K."/>
            <person name="Gunsalus K."/>
            <person name="Fitch D.H."/>
            <person name="Piano F."/>
        </authorList>
    </citation>
    <scope>NUCLEOTIDE SEQUENCE [LARGE SCALE GENOMIC DNA]</scope>
    <source>
        <strain evidence="3">PF1309</strain>
    </source>
</reference>
<evidence type="ECO:0000313" key="4">
    <source>
        <dbReference type="Proteomes" id="UP000218231"/>
    </source>
</evidence>
<evidence type="ECO:0000313" key="3">
    <source>
        <dbReference type="EMBL" id="PAV73484.1"/>
    </source>
</evidence>
<feature type="transmembrane region" description="Helical" evidence="2">
    <location>
        <begin position="6"/>
        <end position="29"/>
    </location>
</feature>
<feature type="region of interest" description="Disordered" evidence="1">
    <location>
        <begin position="35"/>
        <end position="57"/>
    </location>
</feature>
<keyword evidence="2" id="KW-1133">Transmembrane helix</keyword>
<protein>
    <submittedName>
        <fullName evidence="3">Uncharacterized protein</fullName>
    </submittedName>
</protein>
<accession>A0A2A2KHL3</accession>
<dbReference type="OrthoDB" id="5789167at2759"/>
<evidence type="ECO:0000256" key="1">
    <source>
        <dbReference type="SAM" id="MobiDB-lite"/>
    </source>
</evidence>
<gene>
    <name evidence="3" type="ORF">WR25_26650</name>
</gene>
<keyword evidence="2" id="KW-0472">Membrane</keyword>
<keyword evidence="4" id="KW-1185">Reference proteome</keyword>
<name>A0A2A2KHL3_9BILA</name>
<proteinExistence type="predicted"/>
<dbReference type="EMBL" id="LIAE01008587">
    <property type="protein sequence ID" value="PAV73484.1"/>
    <property type="molecule type" value="Genomic_DNA"/>
</dbReference>